<dbReference type="InterPro" id="IPR036264">
    <property type="entry name" value="Bact_exopeptidase_dim_dom"/>
</dbReference>
<keyword evidence="6" id="KW-0732">Signal</keyword>
<dbReference type="GO" id="GO:0008233">
    <property type="term" value="F:peptidase activity"/>
    <property type="evidence" value="ECO:0007669"/>
    <property type="project" value="UniProtKB-KW"/>
</dbReference>
<evidence type="ECO:0000256" key="1">
    <source>
        <dbReference type="ARBA" id="ARBA00006247"/>
    </source>
</evidence>
<dbReference type="EMBL" id="JAGRQC010000003">
    <property type="protein sequence ID" value="MBR0552885.1"/>
    <property type="molecule type" value="Genomic_DNA"/>
</dbReference>
<dbReference type="InterPro" id="IPR002933">
    <property type="entry name" value="Peptidase_M20"/>
</dbReference>
<dbReference type="RefSeq" id="WP_284054148.1">
    <property type="nucleotide sequence ID" value="NZ_JAGRQC010000003.1"/>
</dbReference>
<dbReference type="Gene3D" id="3.30.70.360">
    <property type="match status" value="1"/>
</dbReference>
<keyword evidence="5" id="KW-0862">Zinc</keyword>
<reference evidence="8" key="1">
    <citation type="submission" date="2021-04" db="EMBL/GenBank/DDBJ databases">
        <title>Ouciella asimina sp. nov., isolated from the surface seawater in the hydrothermal field of Okinawa Trough.</title>
        <authorList>
            <person name="Shuang W."/>
        </authorList>
    </citation>
    <scope>NUCLEOTIDE SEQUENCE</scope>
    <source>
        <strain evidence="8">LXI357</strain>
    </source>
</reference>
<evidence type="ECO:0000256" key="5">
    <source>
        <dbReference type="ARBA" id="ARBA00022833"/>
    </source>
</evidence>
<dbReference type="InterPro" id="IPR011650">
    <property type="entry name" value="Peptidase_M20_dimer"/>
</dbReference>
<keyword evidence="2" id="KW-0645">Protease</keyword>
<dbReference type="NCBIfam" id="NF006596">
    <property type="entry name" value="PRK09133.1"/>
    <property type="match status" value="1"/>
</dbReference>
<sequence>MQYSKLLAIAAALALPGAAHAQQTGPDMPRTKAGQEALDILKHAVSVPTVKGRGNVPKLAAYLKQRLIDGGFAADDVHFEPIGETGYLTARWPGRDRSAKPIVILGHMDVVEAKPSDWERDPFKPIVENGYIYGRGSLDDKGDSAVAIAALLELKRQGWTPARDIVLLLTGDEETDMKTTAAAAEKLSNAGLVLNADSGGGLLGEDGKPIAYGIQAGEKTYADFTLTVTDPGGHSSRPDDTNAIAMLSRGLAKLGDYRFPAQISPLTKAYWEGSAPRTPGKVGEAMAAFAADPTNKQAADTLSAEPEYVGIVRTTCVPTMIHGGHAPNALPQSVEANVNCRIFPGTSIEEVRKRLGDVLGDGAIKVAYKPSGSIPAPESPLDPKVVKAVTDAIAARAPGVPVIPDMSAGATDSMFFRAKGIPAYGVNSTFMKASDDYAHGLNERLPLATIDPGVKQWEAVLRALAK</sequence>
<dbReference type="Proteomes" id="UP000676996">
    <property type="component" value="Unassembled WGS sequence"/>
</dbReference>
<keyword evidence="3" id="KW-0479">Metal-binding</keyword>
<dbReference type="InterPro" id="IPR047177">
    <property type="entry name" value="Pept_M20A"/>
</dbReference>
<dbReference type="PANTHER" id="PTHR45962">
    <property type="entry name" value="N-FATTY-ACYL-AMINO ACID SYNTHASE/HYDROLASE PM20D1"/>
    <property type="match status" value="1"/>
</dbReference>
<dbReference type="GO" id="GO:0006508">
    <property type="term" value="P:proteolysis"/>
    <property type="evidence" value="ECO:0007669"/>
    <property type="project" value="UniProtKB-KW"/>
</dbReference>
<gene>
    <name evidence="8" type="ORF">J7S20_10245</name>
</gene>
<evidence type="ECO:0000256" key="2">
    <source>
        <dbReference type="ARBA" id="ARBA00022670"/>
    </source>
</evidence>
<keyword evidence="9" id="KW-1185">Reference proteome</keyword>
<feature type="chain" id="PRO_5035933076" evidence="6">
    <location>
        <begin position="22"/>
        <end position="466"/>
    </location>
</feature>
<dbReference type="AlphaFoldDB" id="A0A8T4IIF6"/>
<feature type="signal peptide" evidence="6">
    <location>
        <begin position="1"/>
        <end position="21"/>
    </location>
</feature>
<dbReference type="PANTHER" id="PTHR45962:SF1">
    <property type="entry name" value="N-FATTY-ACYL-AMINO ACID SYNTHASE_HYDROLASE PM20D1"/>
    <property type="match status" value="1"/>
</dbReference>
<comment type="similarity">
    <text evidence="1">Belongs to the peptidase M20A family.</text>
</comment>
<organism evidence="8 9">
    <name type="scientific">Stakelama marina</name>
    <dbReference type="NCBI Taxonomy" id="2826939"/>
    <lineage>
        <taxon>Bacteria</taxon>
        <taxon>Pseudomonadati</taxon>
        <taxon>Pseudomonadota</taxon>
        <taxon>Alphaproteobacteria</taxon>
        <taxon>Sphingomonadales</taxon>
        <taxon>Sphingomonadaceae</taxon>
        <taxon>Stakelama</taxon>
    </lineage>
</organism>
<evidence type="ECO:0000313" key="9">
    <source>
        <dbReference type="Proteomes" id="UP000676996"/>
    </source>
</evidence>
<accession>A0A8T4IIF6</accession>
<dbReference type="GO" id="GO:0046872">
    <property type="term" value="F:metal ion binding"/>
    <property type="evidence" value="ECO:0007669"/>
    <property type="project" value="UniProtKB-KW"/>
</dbReference>
<dbReference type="SUPFAM" id="SSF55031">
    <property type="entry name" value="Bacterial exopeptidase dimerisation domain"/>
    <property type="match status" value="1"/>
</dbReference>
<evidence type="ECO:0000256" key="6">
    <source>
        <dbReference type="SAM" id="SignalP"/>
    </source>
</evidence>
<dbReference type="Gene3D" id="3.40.630.10">
    <property type="entry name" value="Zn peptidases"/>
    <property type="match status" value="1"/>
</dbReference>
<evidence type="ECO:0000259" key="7">
    <source>
        <dbReference type="Pfam" id="PF07687"/>
    </source>
</evidence>
<dbReference type="SUPFAM" id="SSF53187">
    <property type="entry name" value="Zn-dependent exopeptidases"/>
    <property type="match status" value="1"/>
</dbReference>
<evidence type="ECO:0000313" key="8">
    <source>
        <dbReference type="EMBL" id="MBR0552885.1"/>
    </source>
</evidence>
<comment type="caution">
    <text evidence="8">The sequence shown here is derived from an EMBL/GenBank/DDBJ whole genome shotgun (WGS) entry which is preliminary data.</text>
</comment>
<protein>
    <submittedName>
        <fullName evidence="8">M20/M25/M40 family metallo-hydrolase</fullName>
    </submittedName>
</protein>
<evidence type="ECO:0000256" key="4">
    <source>
        <dbReference type="ARBA" id="ARBA00022801"/>
    </source>
</evidence>
<proteinExistence type="inferred from homology"/>
<dbReference type="Gene3D" id="1.10.150.900">
    <property type="match status" value="1"/>
</dbReference>
<feature type="domain" description="Peptidase M20 dimerisation" evidence="7">
    <location>
        <begin position="217"/>
        <end position="362"/>
    </location>
</feature>
<evidence type="ECO:0000256" key="3">
    <source>
        <dbReference type="ARBA" id="ARBA00022723"/>
    </source>
</evidence>
<dbReference type="Pfam" id="PF01546">
    <property type="entry name" value="Peptidase_M20"/>
    <property type="match status" value="1"/>
</dbReference>
<keyword evidence="4" id="KW-0378">Hydrolase</keyword>
<dbReference type="Pfam" id="PF07687">
    <property type="entry name" value="M20_dimer"/>
    <property type="match status" value="1"/>
</dbReference>
<name>A0A8T4IIF6_9SPHN</name>